<evidence type="ECO:0000256" key="1">
    <source>
        <dbReference type="ARBA" id="ARBA00009437"/>
    </source>
</evidence>
<sequence>MISSTALRYFAEVVRAGSLRGASERLFVAASAISRQIGLLEAELGAPLLERGRGRTGLRLTAAGEVLLRYTRHVGHELERARSEIEALKGLRKGHIRLGIPESFVQDVMPQILLRFNDKYPGVSFEVQVAGSPKLVELLGRDELDVALTFNAPVTLHVKQVFERNLPTTVLMSRNHPLAGRPFVKLSDCAEYGLAMPDESISAKQVYDEMFARARIKPRTVLVSNSYELLRSVAMTGLAITIVNARPGESAEGPNYRYVPLKDPRVRPQRLALCTFQGRNPTPVVASFLEQLKQELGNLEPS</sequence>
<dbReference type="PROSITE" id="PS50931">
    <property type="entry name" value="HTH_LYSR"/>
    <property type="match status" value="1"/>
</dbReference>
<dbReference type="AlphaFoldDB" id="A0A936ZU80"/>
<proteinExistence type="inferred from homology"/>
<dbReference type="GO" id="GO:0003677">
    <property type="term" value="F:DNA binding"/>
    <property type="evidence" value="ECO:0007669"/>
    <property type="project" value="UniProtKB-KW"/>
</dbReference>
<keyword evidence="3" id="KW-0238">DNA-binding</keyword>
<accession>A0A936ZU80</accession>
<dbReference type="InterPro" id="IPR036388">
    <property type="entry name" value="WH-like_DNA-bd_sf"/>
</dbReference>
<dbReference type="InterPro" id="IPR036390">
    <property type="entry name" value="WH_DNA-bd_sf"/>
</dbReference>
<dbReference type="EMBL" id="JAEQNA010000009">
    <property type="protein sequence ID" value="MBL0422651.1"/>
    <property type="molecule type" value="Genomic_DNA"/>
</dbReference>
<evidence type="ECO:0000313" key="7">
    <source>
        <dbReference type="Proteomes" id="UP000613011"/>
    </source>
</evidence>
<dbReference type="PANTHER" id="PTHR30419">
    <property type="entry name" value="HTH-TYPE TRANSCRIPTIONAL REGULATOR YBHD"/>
    <property type="match status" value="1"/>
</dbReference>
<comment type="caution">
    <text evidence="6">The sequence shown here is derived from an EMBL/GenBank/DDBJ whole genome shotgun (WGS) entry which is preliminary data.</text>
</comment>
<dbReference type="Proteomes" id="UP000613011">
    <property type="component" value="Unassembled WGS sequence"/>
</dbReference>
<evidence type="ECO:0000259" key="5">
    <source>
        <dbReference type="PROSITE" id="PS50931"/>
    </source>
</evidence>
<dbReference type="Gene3D" id="3.40.190.290">
    <property type="match status" value="1"/>
</dbReference>
<dbReference type="InterPro" id="IPR000847">
    <property type="entry name" value="LysR_HTH_N"/>
</dbReference>
<dbReference type="GO" id="GO:0003700">
    <property type="term" value="F:DNA-binding transcription factor activity"/>
    <property type="evidence" value="ECO:0007669"/>
    <property type="project" value="InterPro"/>
</dbReference>
<dbReference type="PANTHER" id="PTHR30419:SF8">
    <property type="entry name" value="NITROGEN ASSIMILATION TRANSCRIPTIONAL ACTIVATOR-RELATED"/>
    <property type="match status" value="1"/>
</dbReference>
<keyword evidence="2" id="KW-0805">Transcription regulation</keyword>
<keyword evidence="7" id="KW-1185">Reference proteome</keyword>
<dbReference type="Gene3D" id="1.10.10.10">
    <property type="entry name" value="Winged helix-like DNA-binding domain superfamily/Winged helix DNA-binding domain"/>
    <property type="match status" value="1"/>
</dbReference>
<evidence type="ECO:0000313" key="6">
    <source>
        <dbReference type="EMBL" id="MBL0422651.1"/>
    </source>
</evidence>
<dbReference type="Pfam" id="PF03466">
    <property type="entry name" value="LysR_substrate"/>
    <property type="match status" value="1"/>
</dbReference>
<dbReference type="InterPro" id="IPR005119">
    <property type="entry name" value="LysR_subst-bd"/>
</dbReference>
<dbReference type="Pfam" id="PF00126">
    <property type="entry name" value="HTH_1"/>
    <property type="match status" value="1"/>
</dbReference>
<dbReference type="GO" id="GO:0005829">
    <property type="term" value="C:cytosol"/>
    <property type="evidence" value="ECO:0007669"/>
    <property type="project" value="TreeGrafter"/>
</dbReference>
<dbReference type="InterPro" id="IPR050950">
    <property type="entry name" value="HTH-type_LysR_regulators"/>
</dbReference>
<dbReference type="SUPFAM" id="SSF53850">
    <property type="entry name" value="Periplasmic binding protein-like II"/>
    <property type="match status" value="1"/>
</dbReference>
<keyword evidence="4" id="KW-0804">Transcription</keyword>
<feature type="domain" description="HTH lysR-type" evidence="5">
    <location>
        <begin position="2"/>
        <end position="61"/>
    </location>
</feature>
<organism evidence="6 7">
    <name type="scientific">Ramlibacter aurantiacus</name>
    <dbReference type="NCBI Taxonomy" id="2801330"/>
    <lineage>
        <taxon>Bacteria</taxon>
        <taxon>Pseudomonadati</taxon>
        <taxon>Pseudomonadota</taxon>
        <taxon>Betaproteobacteria</taxon>
        <taxon>Burkholderiales</taxon>
        <taxon>Comamonadaceae</taxon>
        <taxon>Ramlibacter</taxon>
    </lineage>
</organism>
<comment type="similarity">
    <text evidence="1">Belongs to the LysR transcriptional regulatory family.</text>
</comment>
<reference evidence="6" key="1">
    <citation type="submission" date="2021-01" db="EMBL/GenBank/DDBJ databases">
        <title>Ramlibacter sp. strain AW1 16S ribosomal RNA gene Genome sequencing and assembly.</title>
        <authorList>
            <person name="Kang M."/>
        </authorList>
    </citation>
    <scope>NUCLEOTIDE SEQUENCE</scope>
    <source>
        <strain evidence="6">AW1</strain>
    </source>
</reference>
<protein>
    <submittedName>
        <fullName evidence="6">LysR family transcriptional regulator</fullName>
    </submittedName>
</protein>
<dbReference type="SUPFAM" id="SSF46785">
    <property type="entry name" value="Winged helix' DNA-binding domain"/>
    <property type="match status" value="1"/>
</dbReference>
<evidence type="ECO:0000256" key="2">
    <source>
        <dbReference type="ARBA" id="ARBA00023015"/>
    </source>
</evidence>
<dbReference type="RefSeq" id="WP_201685771.1">
    <property type="nucleotide sequence ID" value="NZ_JAEQNA010000009.1"/>
</dbReference>
<gene>
    <name evidence="6" type="ORF">JI739_20120</name>
</gene>
<name>A0A936ZU80_9BURK</name>
<evidence type="ECO:0000256" key="4">
    <source>
        <dbReference type="ARBA" id="ARBA00023163"/>
    </source>
</evidence>
<evidence type="ECO:0000256" key="3">
    <source>
        <dbReference type="ARBA" id="ARBA00023125"/>
    </source>
</evidence>